<gene>
    <name evidence="12" type="ORF">Cvel_12207</name>
</gene>
<keyword evidence="3 11" id="KW-0032">Aminotransferase</keyword>
<comment type="similarity">
    <text evidence="2 9">Belongs to the class-IV pyridoxal-phosphate-dependent aminotransferase family.</text>
</comment>
<evidence type="ECO:0000256" key="7">
    <source>
        <dbReference type="ARBA" id="ARBA00023304"/>
    </source>
</evidence>
<keyword evidence="6 10" id="KW-0663">Pyridoxal phosphate</keyword>
<dbReference type="GO" id="GO:0052656">
    <property type="term" value="F:L-isoleucine-2-oxoglutarate transaminase activity"/>
    <property type="evidence" value="ECO:0007669"/>
    <property type="project" value="RHEA"/>
</dbReference>
<dbReference type="Gene3D" id="3.30.470.10">
    <property type="match status" value="1"/>
</dbReference>
<sequence>MLEIDWDHQKGWHSPSIHPFKNLDLHPAASSLHYSLQCFEGMKAYKNKDGKVLMFRPDLNMARFKRSCTRLALPDFDTPEMIKLIKKLLEVDEQFVPNQDGFSIYIRPTAIATQPTLGVTAPQFSKVYVILSPVGPYYPTGFKPVSILAESHYVRAWPGGSGDTKVGGNYGPTILPQALGAEHGFQQLLWLFPETIDGKPDQLLTEVGTMNLFVYWVNEKGEKELVTAPLESNLILPGVTRISILELARQMAQPGSGSAFEGLKVTEGKMYMHRDFLKAHAEGRIKEVFGAGTAAVIAPVNRLAYEGVDYPIALDPSDPSAGAGPLAAELLKRLQDIQYGRTKSDWSWPINE</sequence>
<dbReference type="PIRSF" id="PIRSF006468">
    <property type="entry name" value="BCAT1"/>
    <property type="match status" value="1"/>
</dbReference>
<evidence type="ECO:0000256" key="8">
    <source>
        <dbReference type="PIRSR" id="PIRSR006468-1"/>
    </source>
</evidence>
<dbReference type="InterPro" id="IPR033939">
    <property type="entry name" value="BCAT_family"/>
</dbReference>
<dbReference type="PANTHER" id="PTHR11825:SF44">
    <property type="entry name" value="BRANCHED-CHAIN-AMINO-ACID AMINOTRANSFERASE"/>
    <property type="match status" value="1"/>
</dbReference>
<comment type="catalytic activity">
    <reaction evidence="11">
        <text>L-leucine + 2-oxoglutarate = 4-methyl-2-oxopentanoate + L-glutamate</text>
        <dbReference type="Rhea" id="RHEA:18321"/>
        <dbReference type="ChEBI" id="CHEBI:16810"/>
        <dbReference type="ChEBI" id="CHEBI:17865"/>
        <dbReference type="ChEBI" id="CHEBI:29985"/>
        <dbReference type="ChEBI" id="CHEBI:57427"/>
        <dbReference type="EC" id="2.6.1.42"/>
    </reaction>
</comment>
<dbReference type="SUPFAM" id="SSF56752">
    <property type="entry name" value="D-aminoacid aminotransferase-like PLP-dependent enzymes"/>
    <property type="match status" value="1"/>
</dbReference>
<keyword evidence="4 11" id="KW-0028">Amino-acid biosynthesis</keyword>
<dbReference type="AlphaFoldDB" id="A0A0G4I9C0"/>
<evidence type="ECO:0000256" key="2">
    <source>
        <dbReference type="ARBA" id="ARBA00009320"/>
    </source>
</evidence>
<evidence type="ECO:0000256" key="3">
    <source>
        <dbReference type="ARBA" id="ARBA00022576"/>
    </source>
</evidence>
<dbReference type="PANTHER" id="PTHR11825">
    <property type="entry name" value="SUBGROUP IIII AMINOTRANSFERASE"/>
    <property type="match status" value="1"/>
</dbReference>
<dbReference type="EC" id="2.6.1.42" evidence="11"/>
<dbReference type="NCBIfam" id="NF009897">
    <property type="entry name" value="PRK13357.1"/>
    <property type="match status" value="1"/>
</dbReference>
<feature type="modified residue" description="N6-(pyridoxal phosphate)lysine" evidence="8">
    <location>
        <position position="165"/>
    </location>
</feature>
<dbReference type="GO" id="GO:0052654">
    <property type="term" value="F:L-leucine-2-oxoglutarate transaminase activity"/>
    <property type="evidence" value="ECO:0007669"/>
    <property type="project" value="RHEA"/>
</dbReference>
<keyword evidence="5 11" id="KW-0808">Transferase</keyword>
<dbReference type="NCBIfam" id="TIGR01123">
    <property type="entry name" value="ilvE_II"/>
    <property type="match status" value="1"/>
</dbReference>
<dbReference type="Gene3D" id="3.20.10.10">
    <property type="entry name" value="D-amino Acid Aminotransferase, subunit A, domain 2"/>
    <property type="match status" value="1"/>
</dbReference>
<comment type="cofactor">
    <cofactor evidence="1 10">
        <name>pyridoxal 5'-phosphate</name>
        <dbReference type="ChEBI" id="CHEBI:597326"/>
    </cofactor>
</comment>
<dbReference type="Pfam" id="PF01063">
    <property type="entry name" value="Aminotran_4"/>
    <property type="match status" value="1"/>
</dbReference>
<comment type="catalytic activity">
    <reaction evidence="11">
        <text>L-valine + 2-oxoglutarate = 3-methyl-2-oxobutanoate + L-glutamate</text>
        <dbReference type="Rhea" id="RHEA:24813"/>
        <dbReference type="ChEBI" id="CHEBI:11851"/>
        <dbReference type="ChEBI" id="CHEBI:16810"/>
        <dbReference type="ChEBI" id="CHEBI:29985"/>
        <dbReference type="ChEBI" id="CHEBI:57762"/>
        <dbReference type="EC" id="2.6.1.42"/>
    </reaction>
</comment>
<evidence type="ECO:0000256" key="9">
    <source>
        <dbReference type="RuleBase" id="RU004106"/>
    </source>
</evidence>
<evidence type="ECO:0000256" key="10">
    <source>
        <dbReference type="RuleBase" id="RU004516"/>
    </source>
</evidence>
<evidence type="ECO:0000256" key="6">
    <source>
        <dbReference type="ARBA" id="ARBA00022898"/>
    </source>
</evidence>
<dbReference type="InterPro" id="IPR043132">
    <property type="entry name" value="BCAT-like_C"/>
</dbReference>
<dbReference type="GO" id="GO:0008652">
    <property type="term" value="P:amino acid biosynthetic process"/>
    <property type="evidence" value="ECO:0007669"/>
    <property type="project" value="UniProtKB-KW"/>
</dbReference>
<accession>A0A0G4I9C0</accession>
<dbReference type="VEuPathDB" id="CryptoDB:Cvel_12207"/>
<dbReference type="PROSITE" id="PS00770">
    <property type="entry name" value="AA_TRANSFER_CLASS_4"/>
    <property type="match status" value="1"/>
</dbReference>
<evidence type="ECO:0000256" key="4">
    <source>
        <dbReference type="ARBA" id="ARBA00022605"/>
    </source>
</evidence>
<dbReference type="InterPro" id="IPR001544">
    <property type="entry name" value="Aminotrans_IV"/>
</dbReference>
<dbReference type="InterPro" id="IPR043131">
    <property type="entry name" value="BCAT-like_N"/>
</dbReference>
<reference evidence="12" key="1">
    <citation type="submission" date="2014-11" db="EMBL/GenBank/DDBJ databases">
        <authorList>
            <person name="Otto D Thomas"/>
            <person name="Naeem Raeece"/>
        </authorList>
    </citation>
    <scope>NUCLEOTIDE SEQUENCE</scope>
</reference>
<dbReference type="PhylomeDB" id="A0A0G4I9C0"/>
<dbReference type="InterPro" id="IPR005786">
    <property type="entry name" value="B_amino_transII"/>
</dbReference>
<name>A0A0G4I9C0_9ALVE</name>
<comment type="catalytic activity">
    <reaction evidence="11">
        <text>L-isoleucine + 2-oxoglutarate = (S)-3-methyl-2-oxopentanoate + L-glutamate</text>
        <dbReference type="Rhea" id="RHEA:24801"/>
        <dbReference type="ChEBI" id="CHEBI:16810"/>
        <dbReference type="ChEBI" id="CHEBI:29985"/>
        <dbReference type="ChEBI" id="CHEBI:35146"/>
        <dbReference type="ChEBI" id="CHEBI:58045"/>
        <dbReference type="EC" id="2.6.1.42"/>
    </reaction>
</comment>
<evidence type="ECO:0000256" key="1">
    <source>
        <dbReference type="ARBA" id="ARBA00001933"/>
    </source>
</evidence>
<evidence type="ECO:0000313" key="12">
    <source>
        <dbReference type="EMBL" id="CEM53721.1"/>
    </source>
</evidence>
<keyword evidence="7 11" id="KW-0100">Branched-chain amino acid biosynthesis</keyword>
<dbReference type="InterPro" id="IPR018300">
    <property type="entry name" value="Aminotrans_IV_CS"/>
</dbReference>
<proteinExistence type="inferred from homology"/>
<evidence type="ECO:0000256" key="11">
    <source>
        <dbReference type="RuleBase" id="RU004517"/>
    </source>
</evidence>
<dbReference type="CDD" id="cd01557">
    <property type="entry name" value="BCAT_beta_family"/>
    <property type="match status" value="1"/>
</dbReference>
<dbReference type="GO" id="GO:0009082">
    <property type="term" value="P:branched-chain amino acid biosynthetic process"/>
    <property type="evidence" value="ECO:0007669"/>
    <property type="project" value="UniProtKB-KW"/>
</dbReference>
<dbReference type="EMBL" id="CDMZ01005720">
    <property type="protein sequence ID" value="CEM53721.1"/>
    <property type="molecule type" value="Genomic_DNA"/>
</dbReference>
<organism evidence="12">
    <name type="scientific">Chromera velia CCMP2878</name>
    <dbReference type="NCBI Taxonomy" id="1169474"/>
    <lineage>
        <taxon>Eukaryota</taxon>
        <taxon>Sar</taxon>
        <taxon>Alveolata</taxon>
        <taxon>Colpodellida</taxon>
        <taxon>Chromeraceae</taxon>
        <taxon>Chromera</taxon>
    </lineage>
</organism>
<dbReference type="GO" id="GO:0052655">
    <property type="term" value="F:L-valine-2-oxoglutarate transaminase activity"/>
    <property type="evidence" value="ECO:0007669"/>
    <property type="project" value="RHEA"/>
</dbReference>
<evidence type="ECO:0000256" key="5">
    <source>
        <dbReference type="ARBA" id="ARBA00022679"/>
    </source>
</evidence>
<dbReference type="InterPro" id="IPR036038">
    <property type="entry name" value="Aminotransferase-like"/>
</dbReference>
<protein>
    <recommendedName>
        <fullName evidence="11">Branched-chain-amino-acid aminotransferase</fullName>
        <ecNumber evidence="11">2.6.1.42</ecNumber>
    </recommendedName>
</protein>